<keyword evidence="3" id="KW-0285">Flavoprotein</keyword>
<dbReference type="AlphaFoldDB" id="A0A8H5LPG2"/>
<feature type="binding site" evidence="6">
    <location>
        <position position="109"/>
    </location>
    <ligand>
        <name>FAD</name>
        <dbReference type="ChEBI" id="CHEBI:57692"/>
    </ligand>
</feature>
<sequence length="635" mass="68460">MLFPLLLIALLTPTGYGALFERFSDLQGTEYDFIIVGGGTAGCVLASRLSEDPSFNVLLLEAGGTNIGKRELEIPFLYNFIPSQNSWNLSTTPQERLNGRSLSFQRGFVLGGSSSVNGMMYNRGSSGDWDRYAKVTGDPGWSWENIQSYIAKNERFTPPADHHNTSGQFNPSVHSFKGTNAVSLSGFPYPIDSIALEASKQLGGPFAFNLDYNSGLSLGFSWLQFTINGANRSSSATSYLNTEALSRPNLHVLVNARVSRVIPTGSDGKDEEDANSSGGHNPNKLKLTTVEFSQDLQTFHHLAASKEVILSSGVINSPQILQLSGIGNSSYLSSLGLNITPLIHLPSVGLNFSVHSLTHPVFIVNPNFTTTDEIYQNASFRNALIQEWLAVGMGPMVDSAGGSQIMYLRFDEEVIEKELGRTDSSSGPESPHFSLIMANGFYPNSPASGKYLTVSTEIVAPTSQFEVDFDIFSPGGSVLLARAVDKPKPFSPPLINTACLKTTYDFHAMRQAIKTVLRFTSAEAWKGYILGPFTDLAEALYGSGDTDLDTRLDTYIRNTASASGHAVGTASMSPQDADWGVVDPDLTVKGAEGLRVVDASVLPYIPSGHTQAPVYIVAERAADLIKQAWGAKGSS</sequence>
<protein>
    <submittedName>
        <fullName evidence="11">Uncharacterized protein</fullName>
    </submittedName>
</protein>
<evidence type="ECO:0000256" key="6">
    <source>
        <dbReference type="PIRSR" id="PIRSR000137-2"/>
    </source>
</evidence>
<feature type="signal peptide" evidence="8">
    <location>
        <begin position="1"/>
        <end position="17"/>
    </location>
</feature>
<comment type="cofactor">
    <cofactor evidence="1 6">
        <name>FAD</name>
        <dbReference type="ChEBI" id="CHEBI:57692"/>
    </cofactor>
</comment>
<gene>
    <name evidence="11" type="ORF">D9758_005637</name>
</gene>
<feature type="active site" description="Proton acceptor" evidence="5">
    <location>
        <position position="609"/>
    </location>
</feature>
<feature type="region of interest" description="Disordered" evidence="7">
    <location>
        <begin position="263"/>
        <end position="284"/>
    </location>
</feature>
<keyword evidence="12" id="KW-1185">Reference proteome</keyword>
<dbReference type="SUPFAM" id="SSF54373">
    <property type="entry name" value="FAD-linked reductases, C-terminal domain"/>
    <property type="match status" value="1"/>
</dbReference>
<dbReference type="Pfam" id="PF05199">
    <property type="entry name" value="GMC_oxred_C"/>
    <property type="match status" value="1"/>
</dbReference>
<dbReference type="Proteomes" id="UP000559256">
    <property type="component" value="Unassembled WGS sequence"/>
</dbReference>
<proteinExistence type="inferred from homology"/>
<comment type="similarity">
    <text evidence="2">Belongs to the GMC oxidoreductase family.</text>
</comment>
<evidence type="ECO:0000256" key="3">
    <source>
        <dbReference type="ARBA" id="ARBA00022630"/>
    </source>
</evidence>
<dbReference type="Gene3D" id="3.50.50.60">
    <property type="entry name" value="FAD/NAD(P)-binding domain"/>
    <property type="match status" value="1"/>
</dbReference>
<reference evidence="11 12" key="1">
    <citation type="journal article" date="2020" name="ISME J.">
        <title>Uncovering the hidden diversity of litter-decomposition mechanisms in mushroom-forming fungi.</title>
        <authorList>
            <person name="Floudas D."/>
            <person name="Bentzer J."/>
            <person name="Ahren D."/>
            <person name="Johansson T."/>
            <person name="Persson P."/>
            <person name="Tunlid A."/>
        </authorList>
    </citation>
    <scope>NUCLEOTIDE SEQUENCE [LARGE SCALE GENOMIC DNA]</scope>
    <source>
        <strain evidence="11 12">CBS 291.85</strain>
    </source>
</reference>
<feature type="domain" description="Glucose-methanol-choline oxidoreductase N-terminal" evidence="9">
    <location>
        <begin position="31"/>
        <end position="355"/>
    </location>
</feature>
<evidence type="ECO:0000256" key="7">
    <source>
        <dbReference type="SAM" id="MobiDB-lite"/>
    </source>
</evidence>
<evidence type="ECO:0000256" key="8">
    <source>
        <dbReference type="SAM" id="SignalP"/>
    </source>
</evidence>
<evidence type="ECO:0000313" key="12">
    <source>
        <dbReference type="Proteomes" id="UP000559256"/>
    </source>
</evidence>
<dbReference type="PANTHER" id="PTHR11552:SF147">
    <property type="entry name" value="CHOLINE DEHYDROGENASE, MITOCHONDRIAL"/>
    <property type="match status" value="1"/>
</dbReference>
<feature type="active site" description="Proton donor" evidence="5">
    <location>
        <position position="565"/>
    </location>
</feature>
<evidence type="ECO:0000256" key="2">
    <source>
        <dbReference type="ARBA" id="ARBA00010790"/>
    </source>
</evidence>
<feature type="chain" id="PRO_5034906460" evidence="8">
    <location>
        <begin position="18"/>
        <end position="635"/>
    </location>
</feature>
<evidence type="ECO:0000259" key="9">
    <source>
        <dbReference type="Pfam" id="PF00732"/>
    </source>
</evidence>
<dbReference type="GO" id="GO:0050660">
    <property type="term" value="F:flavin adenine dinucleotide binding"/>
    <property type="evidence" value="ECO:0007669"/>
    <property type="project" value="InterPro"/>
</dbReference>
<dbReference type="Pfam" id="PF00732">
    <property type="entry name" value="GMC_oxred_N"/>
    <property type="match status" value="1"/>
</dbReference>
<dbReference type="InterPro" id="IPR012132">
    <property type="entry name" value="GMC_OxRdtase"/>
</dbReference>
<dbReference type="InterPro" id="IPR036188">
    <property type="entry name" value="FAD/NAD-bd_sf"/>
</dbReference>
<keyword evidence="4 6" id="KW-0274">FAD</keyword>
<evidence type="ECO:0000313" key="11">
    <source>
        <dbReference type="EMBL" id="KAF5364613.1"/>
    </source>
</evidence>
<evidence type="ECO:0000256" key="5">
    <source>
        <dbReference type="PIRSR" id="PIRSR000137-1"/>
    </source>
</evidence>
<dbReference type="OrthoDB" id="269227at2759"/>
<name>A0A8H5LPG2_9AGAR</name>
<feature type="domain" description="Glucose-methanol-choline oxidoreductase C-terminal" evidence="10">
    <location>
        <begin position="485"/>
        <end position="618"/>
    </location>
</feature>
<dbReference type="SUPFAM" id="SSF51905">
    <property type="entry name" value="FAD/NAD(P)-binding domain"/>
    <property type="match status" value="1"/>
</dbReference>
<evidence type="ECO:0000256" key="1">
    <source>
        <dbReference type="ARBA" id="ARBA00001974"/>
    </source>
</evidence>
<dbReference type="InterPro" id="IPR000172">
    <property type="entry name" value="GMC_OxRdtase_N"/>
</dbReference>
<comment type="caution">
    <text evidence="11">The sequence shown here is derived from an EMBL/GenBank/DDBJ whole genome shotgun (WGS) entry which is preliminary data.</text>
</comment>
<dbReference type="GO" id="GO:0016614">
    <property type="term" value="F:oxidoreductase activity, acting on CH-OH group of donors"/>
    <property type="evidence" value="ECO:0007669"/>
    <property type="project" value="InterPro"/>
</dbReference>
<dbReference type="PANTHER" id="PTHR11552">
    <property type="entry name" value="GLUCOSE-METHANOL-CHOLINE GMC OXIDOREDUCTASE"/>
    <property type="match status" value="1"/>
</dbReference>
<dbReference type="Gene3D" id="3.30.560.10">
    <property type="entry name" value="Glucose Oxidase, domain 3"/>
    <property type="match status" value="1"/>
</dbReference>
<keyword evidence="8" id="KW-0732">Signal</keyword>
<evidence type="ECO:0000256" key="4">
    <source>
        <dbReference type="ARBA" id="ARBA00022827"/>
    </source>
</evidence>
<dbReference type="EMBL" id="JAACJM010000032">
    <property type="protein sequence ID" value="KAF5364613.1"/>
    <property type="molecule type" value="Genomic_DNA"/>
</dbReference>
<organism evidence="11 12">
    <name type="scientific">Tetrapyrgos nigripes</name>
    <dbReference type="NCBI Taxonomy" id="182062"/>
    <lineage>
        <taxon>Eukaryota</taxon>
        <taxon>Fungi</taxon>
        <taxon>Dikarya</taxon>
        <taxon>Basidiomycota</taxon>
        <taxon>Agaricomycotina</taxon>
        <taxon>Agaricomycetes</taxon>
        <taxon>Agaricomycetidae</taxon>
        <taxon>Agaricales</taxon>
        <taxon>Marasmiineae</taxon>
        <taxon>Marasmiaceae</taxon>
        <taxon>Tetrapyrgos</taxon>
    </lineage>
</organism>
<feature type="binding site" evidence="6">
    <location>
        <position position="258"/>
    </location>
    <ligand>
        <name>FAD</name>
        <dbReference type="ChEBI" id="CHEBI:57692"/>
    </ligand>
</feature>
<dbReference type="PIRSF" id="PIRSF000137">
    <property type="entry name" value="Alcohol_oxidase"/>
    <property type="match status" value="1"/>
</dbReference>
<accession>A0A8H5LPG2</accession>
<dbReference type="InterPro" id="IPR007867">
    <property type="entry name" value="GMC_OxRtase_C"/>
</dbReference>
<evidence type="ECO:0000259" key="10">
    <source>
        <dbReference type="Pfam" id="PF05199"/>
    </source>
</evidence>